<feature type="binding site" evidence="10">
    <location>
        <position position="69"/>
    </location>
    <ligand>
        <name>S-adenosyl-L-methionine</name>
        <dbReference type="ChEBI" id="CHEBI:59789"/>
    </ligand>
</feature>
<feature type="binding site" evidence="10">
    <location>
        <begin position="259"/>
        <end position="261"/>
    </location>
    <ligand>
        <name>GTP</name>
        <dbReference type="ChEBI" id="CHEBI:37565"/>
    </ligand>
</feature>
<keyword evidence="5 10" id="KW-0408">Iron</keyword>
<comment type="cofactor">
    <cofactor evidence="10">
        <name>[4Fe-4S] cluster</name>
        <dbReference type="ChEBI" id="CHEBI:49883"/>
    </cofactor>
    <text evidence="10">Binds 2 [4Fe-4S] clusters. Binds 1 [4Fe-4S] cluster coordinated with 3 cysteines and an exchangeable S-adenosyl-L-methionine and 1 [4Fe-4S] cluster coordinated with 3 cysteines and the GTP-derived substrate.</text>
</comment>
<keyword evidence="3 10" id="KW-0479">Metal-binding</keyword>
<dbReference type="Gene3D" id="3.20.20.70">
    <property type="entry name" value="Aldolase class I"/>
    <property type="match status" value="1"/>
</dbReference>
<dbReference type="InterPro" id="IPR013483">
    <property type="entry name" value="MoaA"/>
</dbReference>
<dbReference type="SUPFAM" id="SSF102114">
    <property type="entry name" value="Radical SAM enzymes"/>
    <property type="match status" value="1"/>
</dbReference>
<dbReference type="PROSITE" id="PS51918">
    <property type="entry name" value="RADICAL_SAM"/>
    <property type="match status" value="1"/>
</dbReference>
<dbReference type="PANTHER" id="PTHR22960">
    <property type="entry name" value="MOLYBDOPTERIN COFACTOR SYNTHESIS PROTEIN A"/>
    <property type="match status" value="1"/>
</dbReference>
<gene>
    <name evidence="12" type="primary">moaA_1</name>
    <name evidence="10" type="synonym">moaA</name>
    <name evidence="12" type="ORF">GCM10023333_21760</name>
</gene>
<comment type="subunit">
    <text evidence="10">Monomer and homodimer.</text>
</comment>
<feature type="domain" description="Radical SAM core" evidence="11">
    <location>
        <begin position="7"/>
        <end position="232"/>
    </location>
</feature>
<proteinExistence type="inferred from homology"/>
<feature type="binding site" evidence="10">
    <location>
        <position position="23"/>
    </location>
    <ligand>
        <name>[4Fe-4S] cluster</name>
        <dbReference type="ChEBI" id="CHEBI:49883"/>
        <label>1</label>
        <note>4Fe-4S-S-AdoMet</note>
    </ligand>
</feature>
<feature type="binding site" evidence="10">
    <location>
        <position position="16"/>
    </location>
    <ligand>
        <name>GTP</name>
        <dbReference type="ChEBI" id="CHEBI:37565"/>
    </ligand>
</feature>
<evidence type="ECO:0000256" key="1">
    <source>
        <dbReference type="ARBA" id="ARBA00022485"/>
    </source>
</evidence>
<evidence type="ECO:0000259" key="11">
    <source>
        <dbReference type="PROSITE" id="PS51918"/>
    </source>
</evidence>
<dbReference type="Proteomes" id="UP001499988">
    <property type="component" value="Unassembled WGS sequence"/>
</dbReference>
<dbReference type="InterPro" id="IPR007197">
    <property type="entry name" value="rSAM"/>
</dbReference>
<protein>
    <recommendedName>
        <fullName evidence="10">GTP 3',8-cyclase</fullName>
        <ecNumber evidence="10">4.1.99.22</ecNumber>
    </recommendedName>
    <alternativeName>
        <fullName evidence="10">Molybdenum cofactor biosynthesis protein A</fullName>
    </alternativeName>
</protein>
<keyword evidence="9 10" id="KW-0456">Lyase</keyword>
<evidence type="ECO:0000256" key="2">
    <source>
        <dbReference type="ARBA" id="ARBA00022691"/>
    </source>
</evidence>
<evidence type="ECO:0000313" key="12">
    <source>
        <dbReference type="EMBL" id="GAA4887973.1"/>
    </source>
</evidence>
<feature type="binding site" evidence="10">
    <location>
        <position position="257"/>
    </location>
    <ligand>
        <name>[4Fe-4S] cluster</name>
        <dbReference type="ChEBI" id="CHEBI:49883"/>
        <label>2</label>
        <note>4Fe-4S-substrate</note>
    </ligand>
</feature>
<dbReference type="InterPro" id="IPR040064">
    <property type="entry name" value="MoaA-like"/>
</dbReference>
<keyword evidence="7 10" id="KW-0342">GTP-binding</keyword>
<dbReference type="SFLD" id="SFLDG01383">
    <property type="entry name" value="cyclic_pyranopterin_phosphate"/>
    <property type="match status" value="1"/>
</dbReference>
<evidence type="ECO:0000313" key="13">
    <source>
        <dbReference type="Proteomes" id="UP001499988"/>
    </source>
</evidence>
<evidence type="ECO:0000256" key="4">
    <source>
        <dbReference type="ARBA" id="ARBA00022741"/>
    </source>
</evidence>
<organism evidence="12 13">
    <name type="scientific">Ferrimonas pelagia</name>
    <dbReference type="NCBI Taxonomy" id="1177826"/>
    <lineage>
        <taxon>Bacteria</taxon>
        <taxon>Pseudomonadati</taxon>
        <taxon>Pseudomonadota</taxon>
        <taxon>Gammaproteobacteria</taxon>
        <taxon>Alteromonadales</taxon>
        <taxon>Ferrimonadaceae</taxon>
        <taxon>Ferrimonas</taxon>
    </lineage>
</organism>
<feature type="binding site" evidence="10">
    <location>
        <position position="65"/>
    </location>
    <ligand>
        <name>GTP</name>
        <dbReference type="ChEBI" id="CHEBI:37565"/>
    </ligand>
</feature>
<feature type="binding site" evidence="10">
    <location>
        <position position="96"/>
    </location>
    <ligand>
        <name>GTP</name>
        <dbReference type="ChEBI" id="CHEBI:37565"/>
    </ligand>
</feature>
<dbReference type="SMART" id="SM00729">
    <property type="entry name" value="Elp3"/>
    <property type="match status" value="1"/>
</dbReference>
<keyword evidence="1 10" id="KW-0004">4Fe-4S</keyword>
<dbReference type="EMBL" id="BAABJZ010000073">
    <property type="protein sequence ID" value="GAA4887973.1"/>
    <property type="molecule type" value="Genomic_DNA"/>
</dbReference>
<feature type="binding site" evidence="10">
    <location>
        <position position="254"/>
    </location>
    <ligand>
        <name>[4Fe-4S] cluster</name>
        <dbReference type="ChEBI" id="CHEBI:49883"/>
        <label>2</label>
        <note>4Fe-4S-substrate</note>
    </ligand>
</feature>
<dbReference type="SFLD" id="SFLDS00029">
    <property type="entry name" value="Radical_SAM"/>
    <property type="match status" value="1"/>
</dbReference>
<feature type="binding site" evidence="10">
    <location>
        <position position="30"/>
    </location>
    <ligand>
        <name>[4Fe-4S] cluster</name>
        <dbReference type="ChEBI" id="CHEBI:49883"/>
        <label>1</label>
        <note>4Fe-4S-S-AdoMet</note>
    </ligand>
</feature>
<name>A0ABP9EW21_9GAMM</name>
<comment type="caution">
    <text evidence="12">The sequence shown here is derived from an EMBL/GenBank/DDBJ whole genome shotgun (WGS) entry which is preliminary data.</text>
</comment>
<evidence type="ECO:0000256" key="3">
    <source>
        <dbReference type="ARBA" id="ARBA00022723"/>
    </source>
</evidence>
<keyword evidence="8 10" id="KW-0501">Molybdenum cofactor biosynthesis</keyword>
<dbReference type="InterPro" id="IPR013785">
    <property type="entry name" value="Aldolase_TIM"/>
</dbReference>
<keyword evidence="4 10" id="KW-0547">Nucleotide-binding</keyword>
<feature type="binding site" evidence="10">
    <location>
        <position position="120"/>
    </location>
    <ligand>
        <name>S-adenosyl-L-methionine</name>
        <dbReference type="ChEBI" id="CHEBI:59789"/>
    </ligand>
</feature>
<dbReference type="SFLD" id="SFLDG01386">
    <property type="entry name" value="main_SPASM_domain-containing"/>
    <property type="match status" value="1"/>
</dbReference>
<dbReference type="InterPro" id="IPR010505">
    <property type="entry name" value="MoaA_twitch"/>
</dbReference>
<feature type="binding site" evidence="10">
    <location>
        <position position="157"/>
    </location>
    <ligand>
        <name>GTP</name>
        <dbReference type="ChEBI" id="CHEBI:37565"/>
    </ligand>
</feature>
<comment type="similarity">
    <text evidence="10">Belongs to the radical SAM superfamily. MoaA family.</text>
</comment>
<reference evidence="13" key="1">
    <citation type="journal article" date="2019" name="Int. J. Syst. Evol. Microbiol.">
        <title>The Global Catalogue of Microorganisms (GCM) 10K type strain sequencing project: providing services to taxonomists for standard genome sequencing and annotation.</title>
        <authorList>
            <consortium name="The Broad Institute Genomics Platform"/>
            <consortium name="The Broad Institute Genome Sequencing Center for Infectious Disease"/>
            <person name="Wu L."/>
            <person name="Ma J."/>
        </authorList>
    </citation>
    <scope>NUCLEOTIDE SEQUENCE [LARGE SCALE GENOMIC DNA]</scope>
    <source>
        <strain evidence="13">JCM 18401</strain>
    </source>
</reference>
<dbReference type="EC" id="4.1.99.22" evidence="10"/>
<dbReference type="SFLD" id="SFLDG01067">
    <property type="entry name" value="SPASM/twitch_domain_containing"/>
    <property type="match status" value="1"/>
</dbReference>
<dbReference type="HAMAP" id="MF_01225_B">
    <property type="entry name" value="MoaA_B"/>
    <property type="match status" value="1"/>
</dbReference>
<evidence type="ECO:0000256" key="7">
    <source>
        <dbReference type="ARBA" id="ARBA00023134"/>
    </source>
</evidence>
<dbReference type="RefSeq" id="WP_345335414.1">
    <property type="nucleotide sequence ID" value="NZ_BAABJZ010000073.1"/>
</dbReference>
<comment type="function">
    <text evidence="10">Catalyzes the cyclization of GTP to (8S)-3',8-cyclo-7,8-dihydroguanosine 5'-triphosphate.</text>
</comment>
<dbReference type="Pfam" id="PF04055">
    <property type="entry name" value="Radical_SAM"/>
    <property type="match status" value="1"/>
</dbReference>
<dbReference type="Pfam" id="PF06463">
    <property type="entry name" value="Mob_synth_C"/>
    <property type="match status" value="1"/>
</dbReference>
<evidence type="ECO:0000256" key="8">
    <source>
        <dbReference type="ARBA" id="ARBA00023150"/>
    </source>
</evidence>
<dbReference type="PANTHER" id="PTHR22960:SF28">
    <property type="entry name" value="GTP 3',8-CYCLASE"/>
    <property type="match status" value="1"/>
</dbReference>
<feature type="binding site" evidence="10">
    <location>
        <position position="271"/>
    </location>
    <ligand>
        <name>[4Fe-4S] cluster</name>
        <dbReference type="ChEBI" id="CHEBI:49883"/>
        <label>2</label>
        <note>4Fe-4S-substrate</note>
    </ligand>
</feature>
<dbReference type="InterPro" id="IPR058240">
    <property type="entry name" value="rSAM_sf"/>
</dbReference>
<dbReference type="CDD" id="cd21117">
    <property type="entry name" value="Twitch_MoaA"/>
    <property type="match status" value="1"/>
</dbReference>
<sequence length="326" mass="36146">MQELQDRFGRRFHYLRLSITDACNFKCEYCLPDGYKPEGKPRFMALDEIRRLLAGFAQVGTRKVRITGGEPTLRKDFEQVLELVAATPGVERVATTTNGYRLEKHVADWHRAGLQQVNVSVDSFDPASFSRITGDGRFDSIIRGIDTALTLGLDSVKINVVLLKGHNGDQLPMFLNYIRNNPVDLRFIELMETGLTGEYFKAHHLPGTVIQQQLLAQGWTLDPRGADDGPALNYSHPDYAGRIGLIMPYSKDFCVSCNRLRVSAIGKLHLCLFTEAGIELRDLLGADQHCAELVARLHAALGQKEATHYLQDGNSGATPHLASIGG</sequence>
<dbReference type="NCBIfam" id="TIGR02666">
    <property type="entry name" value="moaA"/>
    <property type="match status" value="1"/>
</dbReference>
<evidence type="ECO:0000256" key="5">
    <source>
        <dbReference type="ARBA" id="ARBA00023004"/>
    </source>
</evidence>
<comment type="catalytic activity">
    <reaction evidence="10">
        <text>GTP + AH2 + S-adenosyl-L-methionine = (8S)-3',8-cyclo-7,8-dihydroguanosine 5'-triphosphate + 5'-deoxyadenosine + L-methionine + A + H(+)</text>
        <dbReference type="Rhea" id="RHEA:49576"/>
        <dbReference type="ChEBI" id="CHEBI:13193"/>
        <dbReference type="ChEBI" id="CHEBI:15378"/>
        <dbReference type="ChEBI" id="CHEBI:17319"/>
        <dbReference type="ChEBI" id="CHEBI:17499"/>
        <dbReference type="ChEBI" id="CHEBI:37565"/>
        <dbReference type="ChEBI" id="CHEBI:57844"/>
        <dbReference type="ChEBI" id="CHEBI:59789"/>
        <dbReference type="ChEBI" id="CHEBI:131766"/>
        <dbReference type="EC" id="4.1.99.22"/>
    </reaction>
</comment>
<feature type="binding site" evidence="10">
    <location>
        <position position="27"/>
    </location>
    <ligand>
        <name>[4Fe-4S] cluster</name>
        <dbReference type="ChEBI" id="CHEBI:49883"/>
        <label>1</label>
        <note>4Fe-4S-S-AdoMet</note>
    </ligand>
</feature>
<feature type="binding site" evidence="10">
    <location>
        <position position="191"/>
    </location>
    <ligand>
        <name>S-adenosyl-L-methionine</name>
        <dbReference type="ChEBI" id="CHEBI:59789"/>
    </ligand>
</feature>
<evidence type="ECO:0000256" key="6">
    <source>
        <dbReference type="ARBA" id="ARBA00023014"/>
    </source>
</evidence>
<dbReference type="InterPro" id="IPR050105">
    <property type="entry name" value="MoCo_biosynth_MoaA/MoaC"/>
</dbReference>
<accession>A0ABP9EW21</accession>
<dbReference type="InterPro" id="IPR006638">
    <property type="entry name" value="Elp3/MiaA/NifB-like_rSAM"/>
</dbReference>
<dbReference type="CDD" id="cd01335">
    <property type="entry name" value="Radical_SAM"/>
    <property type="match status" value="1"/>
</dbReference>
<feature type="binding site" evidence="10">
    <location>
        <position position="29"/>
    </location>
    <ligand>
        <name>S-adenosyl-L-methionine</name>
        <dbReference type="ChEBI" id="CHEBI:59789"/>
    </ligand>
</feature>
<comment type="pathway">
    <text evidence="10">Cofactor biosynthesis; molybdopterin biosynthesis.</text>
</comment>
<evidence type="ECO:0000256" key="9">
    <source>
        <dbReference type="ARBA" id="ARBA00023239"/>
    </source>
</evidence>
<evidence type="ECO:0000256" key="10">
    <source>
        <dbReference type="HAMAP-Rule" id="MF_01225"/>
    </source>
</evidence>
<keyword evidence="2 10" id="KW-0949">S-adenosyl-L-methionine</keyword>
<keyword evidence="13" id="KW-1185">Reference proteome</keyword>
<keyword evidence="6 10" id="KW-0411">Iron-sulfur</keyword>